<name>A0ABR2VG52_9PEZI</name>
<keyword evidence="3" id="KW-0326">Glycosidase</keyword>
<accession>A0ABR2VG52</accession>
<dbReference type="PANTHER" id="PTHR10353:SF36">
    <property type="entry name" value="LP05116P"/>
    <property type="match status" value="1"/>
</dbReference>
<dbReference type="InterPro" id="IPR001360">
    <property type="entry name" value="Glyco_hydro_1"/>
</dbReference>
<evidence type="ECO:0000256" key="3">
    <source>
        <dbReference type="ARBA" id="ARBA00023295"/>
    </source>
</evidence>
<dbReference type="Gene3D" id="3.20.20.80">
    <property type="entry name" value="Glycosidases"/>
    <property type="match status" value="1"/>
</dbReference>
<dbReference type="InterPro" id="IPR017853">
    <property type="entry name" value="GH"/>
</dbReference>
<evidence type="ECO:0000256" key="4">
    <source>
        <dbReference type="SAM" id="MobiDB-lite"/>
    </source>
</evidence>
<evidence type="ECO:0000259" key="5">
    <source>
        <dbReference type="Pfam" id="PF06985"/>
    </source>
</evidence>
<dbReference type="SUPFAM" id="SSF51445">
    <property type="entry name" value="(Trans)glycosidases"/>
    <property type="match status" value="1"/>
</dbReference>
<feature type="domain" description="Heterokaryon incompatibility" evidence="5">
    <location>
        <begin position="568"/>
        <end position="726"/>
    </location>
</feature>
<dbReference type="PROSITE" id="PS00653">
    <property type="entry name" value="GLYCOSYL_HYDROL_F1_2"/>
    <property type="match status" value="1"/>
</dbReference>
<dbReference type="PANTHER" id="PTHR10353">
    <property type="entry name" value="GLYCOSYL HYDROLASE"/>
    <property type="match status" value="1"/>
</dbReference>
<dbReference type="Pfam" id="PF06985">
    <property type="entry name" value="HET"/>
    <property type="match status" value="1"/>
</dbReference>
<keyword evidence="7" id="KW-1185">Reference proteome</keyword>
<evidence type="ECO:0000313" key="7">
    <source>
        <dbReference type="Proteomes" id="UP001408356"/>
    </source>
</evidence>
<comment type="similarity">
    <text evidence="1">Belongs to the glycosyl hydrolase 1 family.</text>
</comment>
<dbReference type="Proteomes" id="UP001408356">
    <property type="component" value="Unassembled WGS sequence"/>
</dbReference>
<dbReference type="InterPro" id="IPR033132">
    <property type="entry name" value="GH_1_N_CS"/>
</dbReference>
<proteinExistence type="inferred from homology"/>
<sequence length="1044" mass="117237">MSLPSDFQWGFATASFQIEGATKQDGRGPSIWDTFCATPGKIAHGANGDVACDSYNRAADDIKLLKELGSKCYRFSLSWSRIIPLGGRDDPVNQKGLDYYVKLVDDLLEAGITPFITLYHWDAPDELDKRYGGLLNRTEFPLDYENYARVVFKAIPKCKNWITFNEPWCSSILGYSTGYFAPGHTSDRKKSPTGDSSREPWIVGHNLLVAHGRAVKVYREEFKPTNGGQIGITLNGDYTYPWDPEDPEDVEAANRKIEFAISWFADPIYFGKYPESMLKQLGDRLPTFTDEEKALVQGSNDFYGMNHYTADYVKHKTGTPHEDDFLGNLETTAFDKNGNCIGPETQSFWLRPNAEGFRGLINWLSKRYGYPPIYVTENGTSIKGENDLPKEKILEDDFRVKYFHDYAHALEKAVSEDGCNVKGYMAWSLMDNFEWAEGYETRFGCCFVDYDHDQCAAILEATIQLWDITTEQLEKMVQFWVRYDAEAFTIRGQRPLPTLQVFTSKGEPQVARLIPAAEIASNHASCQKYTSRMIQILESGSPKRILRINSKTGQIRLVNFRPPMSGKYTALSYCWGDQSNHVRATSSTLPSLRRGLSISNLPATLRDAIKVSSNIGADLIWIDSMCIVQDDPSDWEMEAAKMSAVYSGALITIIAASAASCDEGFLKGSRRPSVPLGLVQAGNKNVEIRGRILRDWGYHRNAPQGPDHHKDQWLDPIDSRGWVLQERLLSNRYISFTTGEVQWGCQDMDACECGQAIKNYFGASSEDQWHAITQEFTKRHLSFQTDTLTALAGIARKYSTMLDRKYWTWYAAGVWLGSQLTTLTARSLLWYRNSRNAEAYFPKTYLAPTFSWASVVGEITPALPLAEEGIYFPVTVLEVEMDLSTSDQFGQVTGGYVRIQGPLLAAKMTLERPGVGLPDNDAKIDLIDSPHTSVTSTYPDSPLEKAPHPQGGNTVRRRRASNVLESEEARCSIAFDGADVFLLPITADVRNLMKPGSFDRSPKGEALILARSMTRSGYERIAQASYIKSSGDWSQVPVQEFNLY</sequence>
<evidence type="ECO:0000256" key="1">
    <source>
        <dbReference type="ARBA" id="ARBA00010838"/>
    </source>
</evidence>
<evidence type="ECO:0000256" key="2">
    <source>
        <dbReference type="ARBA" id="ARBA00022801"/>
    </source>
</evidence>
<feature type="compositionally biased region" description="Polar residues" evidence="4">
    <location>
        <begin position="930"/>
        <end position="939"/>
    </location>
</feature>
<dbReference type="Pfam" id="PF00232">
    <property type="entry name" value="Glyco_hydro_1"/>
    <property type="match status" value="1"/>
</dbReference>
<gene>
    <name evidence="6" type="ORF">SUNI508_13038</name>
</gene>
<comment type="caution">
    <text evidence="6">The sequence shown here is derived from an EMBL/GenBank/DDBJ whole genome shotgun (WGS) entry which is preliminary data.</text>
</comment>
<dbReference type="InterPro" id="IPR010730">
    <property type="entry name" value="HET"/>
</dbReference>
<reference evidence="6 7" key="1">
    <citation type="journal article" date="2024" name="J. Plant Pathol.">
        <title>Sequence and assembly of the genome of Seiridium unicorne, isolate CBS 538.82, causal agent of cypress canker disease.</title>
        <authorList>
            <person name="Scali E."/>
            <person name="Rocca G.D."/>
            <person name="Danti R."/>
            <person name="Garbelotto M."/>
            <person name="Barberini S."/>
            <person name="Baroncelli R."/>
            <person name="Emiliani G."/>
        </authorList>
    </citation>
    <scope>NUCLEOTIDE SEQUENCE [LARGE SCALE GENOMIC DNA]</scope>
    <source>
        <strain evidence="6 7">BM-138-508</strain>
    </source>
</reference>
<feature type="region of interest" description="Disordered" evidence="4">
    <location>
        <begin position="930"/>
        <end position="958"/>
    </location>
</feature>
<dbReference type="EMBL" id="JARVKF010000017">
    <property type="protein sequence ID" value="KAK9425430.1"/>
    <property type="molecule type" value="Genomic_DNA"/>
</dbReference>
<organism evidence="6 7">
    <name type="scientific">Seiridium unicorne</name>
    <dbReference type="NCBI Taxonomy" id="138068"/>
    <lineage>
        <taxon>Eukaryota</taxon>
        <taxon>Fungi</taxon>
        <taxon>Dikarya</taxon>
        <taxon>Ascomycota</taxon>
        <taxon>Pezizomycotina</taxon>
        <taxon>Sordariomycetes</taxon>
        <taxon>Xylariomycetidae</taxon>
        <taxon>Amphisphaeriales</taxon>
        <taxon>Sporocadaceae</taxon>
        <taxon>Seiridium</taxon>
    </lineage>
</organism>
<evidence type="ECO:0000313" key="6">
    <source>
        <dbReference type="EMBL" id="KAK9425430.1"/>
    </source>
</evidence>
<protein>
    <submittedName>
        <fullName evidence="6">Beta-glucosidase 1B</fullName>
    </submittedName>
</protein>
<keyword evidence="2" id="KW-0378">Hydrolase</keyword>
<dbReference type="PRINTS" id="PR00131">
    <property type="entry name" value="GLHYDRLASE1"/>
</dbReference>